<dbReference type="Proteomes" id="UP000682204">
    <property type="component" value="Chromosome"/>
</dbReference>
<reference evidence="1" key="1">
    <citation type="submission" date="2021-05" db="EMBL/GenBank/DDBJ databases">
        <title>An isolated secondary fermenter in methanogenic hydrocarbon-degrading communities.</title>
        <authorList>
            <person name="Liu Y.-F."/>
            <person name="Liu Z.-l."/>
        </authorList>
    </citation>
    <scope>NUCLEOTIDE SEQUENCE</scope>
    <source>
        <strain evidence="1">L-13</strain>
    </source>
</reference>
<proteinExistence type="predicted"/>
<sequence length="286" mass="32916">MLRSVLPDLASDLDPTRPVTFLDKELRRLARFTRKAEGGDPDSNRYVDLLADVPLAEGESAWILLHAEVQGRGGNENFPLRMHRYRGLLEGRYRRPVVGLAFLIEPLPPIQSQGCYLWERYGTRVLYEFPVVKIFEGDEEKLKASDNPFDLAHLAGLRAWKSRGNEARKLDYLKEMLLLLDDRGWSHDEKAQLLVFMEGVIHITDDESSREYEEWEEELERDKEARRMYVSISERKGIKKGMEKGSERARVQMAGRMLARGMDVATVADLTELPESRVRALAEGRE</sequence>
<gene>
    <name evidence="1" type="ORF">KIH16_11535</name>
</gene>
<accession>A0ACD1DUD7</accession>
<evidence type="ECO:0000313" key="1">
    <source>
        <dbReference type="EMBL" id="QVL35772.1"/>
    </source>
</evidence>
<organism evidence="1 2">
    <name type="scientific">Aminirod propionatiphilus</name>
    <dbReference type="NCBI Taxonomy" id="3415223"/>
    <lineage>
        <taxon>Bacteria</taxon>
        <taxon>Thermotogati</taxon>
        <taxon>Synergistota</taxon>
        <taxon>Synergistia</taxon>
        <taxon>Synergistales</taxon>
        <taxon>Aminiphilaceae</taxon>
        <taxon>Aminirod</taxon>
    </lineage>
</organism>
<dbReference type="EMBL" id="CP074691">
    <property type="protein sequence ID" value="QVL35772.1"/>
    <property type="molecule type" value="Genomic_DNA"/>
</dbReference>
<evidence type="ECO:0000313" key="2">
    <source>
        <dbReference type="Proteomes" id="UP000682204"/>
    </source>
</evidence>
<keyword evidence="2" id="KW-1185">Reference proteome</keyword>
<protein>
    <submittedName>
        <fullName evidence="1">Uncharacterized protein</fullName>
    </submittedName>
</protein>
<name>A0ACD1DUD7_9BACT</name>